<dbReference type="Proteomes" id="UP000682733">
    <property type="component" value="Unassembled WGS sequence"/>
</dbReference>
<evidence type="ECO:0000313" key="2">
    <source>
        <dbReference type="EMBL" id="CAF4480193.1"/>
    </source>
</evidence>
<reference evidence="1" key="1">
    <citation type="submission" date="2021-02" db="EMBL/GenBank/DDBJ databases">
        <authorList>
            <person name="Nowell W R."/>
        </authorList>
    </citation>
    <scope>NUCLEOTIDE SEQUENCE</scope>
</reference>
<proteinExistence type="predicted"/>
<name>A0A8S2G746_9BILA</name>
<accession>A0A8S2G746</accession>
<dbReference type="Proteomes" id="UP000677228">
    <property type="component" value="Unassembled WGS sequence"/>
</dbReference>
<feature type="non-terminal residue" evidence="1">
    <location>
        <position position="1"/>
    </location>
</feature>
<dbReference type="EMBL" id="CAJNOK010062923">
    <property type="protein sequence ID" value="CAF1642475.1"/>
    <property type="molecule type" value="Genomic_DNA"/>
</dbReference>
<protein>
    <submittedName>
        <fullName evidence="1">Uncharacterized protein</fullName>
    </submittedName>
</protein>
<evidence type="ECO:0000313" key="3">
    <source>
        <dbReference type="Proteomes" id="UP000677228"/>
    </source>
</evidence>
<organism evidence="1 3">
    <name type="scientific">Didymodactylos carnosus</name>
    <dbReference type="NCBI Taxonomy" id="1234261"/>
    <lineage>
        <taxon>Eukaryota</taxon>
        <taxon>Metazoa</taxon>
        <taxon>Spiralia</taxon>
        <taxon>Gnathifera</taxon>
        <taxon>Rotifera</taxon>
        <taxon>Eurotatoria</taxon>
        <taxon>Bdelloidea</taxon>
        <taxon>Philodinida</taxon>
        <taxon>Philodinidae</taxon>
        <taxon>Didymodactylos</taxon>
    </lineage>
</organism>
<sequence>MRGLIDRHALTYEESDPSSEIVNTDCNIRFGASVLCLTEFQSNDRFTGNVKYVTE</sequence>
<dbReference type="AlphaFoldDB" id="A0A8S2G746"/>
<evidence type="ECO:0000313" key="1">
    <source>
        <dbReference type="EMBL" id="CAF1642475.1"/>
    </source>
</evidence>
<dbReference type="EMBL" id="CAJOBA010089988">
    <property type="protein sequence ID" value="CAF4480193.1"/>
    <property type="molecule type" value="Genomic_DNA"/>
</dbReference>
<gene>
    <name evidence="1" type="ORF">OVA965_LOCUS44361</name>
    <name evidence="2" type="ORF">TMI583_LOCUS47113</name>
</gene>
<comment type="caution">
    <text evidence="1">The sequence shown here is derived from an EMBL/GenBank/DDBJ whole genome shotgun (WGS) entry which is preliminary data.</text>
</comment>